<gene>
    <name evidence="7" type="ORF">IMG5_128360</name>
</gene>
<dbReference type="OMA" id="LYAHSYF"/>
<evidence type="ECO:0000256" key="1">
    <source>
        <dbReference type="ARBA" id="ARBA00004141"/>
    </source>
</evidence>
<feature type="non-terminal residue" evidence="7">
    <location>
        <position position="220"/>
    </location>
</feature>
<dbReference type="OrthoDB" id="286777at2759"/>
<dbReference type="RefSeq" id="XP_004032191.1">
    <property type="nucleotide sequence ID" value="XM_004032143.1"/>
</dbReference>
<reference evidence="7 8" key="1">
    <citation type="submission" date="2011-07" db="EMBL/GenBank/DDBJ databases">
        <authorList>
            <person name="Coyne R."/>
            <person name="Brami D."/>
            <person name="Johnson J."/>
            <person name="Hostetler J."/>
            <person name="Hannick L."/>
            <person name="Clark T."/>
            <person name="Cassidy-Hanley D."/>
            <person name="Inman J."/>
        </authorList>
    </citation>
    <scope>NUCLEOTIDE SEQUENCE [LARGE SCALE GENOMIC DNA]</scope>
    <source>
        <strain evidence="7 8">G5</strain>
    </source>
</reference>
<dbReference type="EMBL" id="GL983973">
    <property type="protein sequence ID" value="EGR30604.1"/>
    <property type="molecule type" value="Genomic_DNA"/>
</dbReference>
<dbReference type="GeneID" id="14906718"/>
<evidence type="ECO:0000313" key="8">
    <source>
        <dbReference type="Proteomes" id="UP000008983"/>
    </source>
</evidence>
<keyword evidence="5 6" id="KW-0472">Membrane</keyword>
<accession>G0QW11</accession>
<dbReference type="eggNOG" id="ENOG502T1SQ">
    <property type="taxonomic scope" value="Eukaryota"/>
</dbReference>
<evidence type="ECO:0000256" key="6">
    <source>
        <dbReference type="SAM" id="Phobius"/>
    </source>
</evidence>
<keyword evidence="2" id="KW-0813">Transport</keyword>
<dbReference type="InterPro" id="IPR052983">
    <property type="entry name" value="MFS_Riboflavin_Transporter"/>
</dbReference>
<organism evidence="7 8">
    <name type="scientific">Ichthyophthirius multifiliis</name>
    <name type="common">White spot disease agent</name>
    <name type="synonym">Ich</name>
    <dbReference type="NCBI Taxonomy" id="5932"/>
    <lineage>
        <taxon>Eukaryota</taxon>
        <taxon>Sar</taxon>
        <taxon>Alveolata</taxon>
        <taxon>Ciliophora</taxon>
        <taxon>Intramacronucleata</taxon>
        <taxon>Oligohymenophorea</taxon>
        <taxon>Hymenostomatida</taxon>
        <taxon>Ophryoglenina</taxon>
        <taxon>Ichthyophthirius</taxon>
    </lineage>
</organism>
<feature type="transmembrane region" description="Helical" evidence="6">
    <location>
        <begin position="34"/>
        <end position="53"/>
    </location>
</feature>
<evidence type="ECO:0000256" key="2">
    <source>
        <dbReference type="ARBA" id="ARBA00022448"/>
    </source>
</evidence>
<dbReference type="InterPro" id="IPR036259">
    <property type="entry name" value="MFS_trans_sf"/>
</dbReference>
<dbReference type="Proteomes" id="UP000008983">
    <property type="component" value="Unassembled WGS sequence"/>
</dbReference>
<dbReference type="GO" id="GO:0016020">
    <property type="term" value="C:membrane"/>
    <property type="evidence" value="ECO:0007669"/>
    <property type="project" value="UniProtKB-SubCell"/>
</dbReference>
<proteinExistence type="predicted"/>
<dbReference type="Gene3D" id="1.20.1250.20">
    <property type="entry name" value="MFS general substrate transporter like domains"/>
    <property type="match status" value="1"/>
</dbReference>
<evidence type="ECO:0000256" key="4">
    <source>
        <dbReference type="ARBA" id="ARBA00022989"/>
    </source>
</evidence>
<sequence length="220" mass="25281">MEQSILGSFYSWGGYSIYLSSYLKSNDHNIQSDLVSLIFPFMNIVMNALIPFGERIIAKAGLKNVVFVGIAFLSTFFQLLSIIKNFYLIAFIYIFCIAPIYGILYMVPFLCSWRYFPTKPGEVNAILQAGYGFGSAIFSYFSYIIVNYQNDQPKRNEYENGENSVYFEECISYNTPSMMTFFAVSFVILGTFSLIFLKNNNAGLLQSYHYYQVVKQKNQN</sequence>
<dbReference type="SUPFAM" id="SSF103473">
    <property type="entry name" value="MFS general substrate transporter"/>
    <property type="match status" value="1"/>
</dbReference>
<keyword evidence="8" id="KW-1185">Reference proteome</keyword>
<feature type="transmembrane region" description="Helical" evidence="6">
    <location>
        <begin position="65"/>
        <end position="83"/>
    </location>
</feature>
<protein>
    <submittedName>
        <fullName evidence="7">Major facilitator superfamily protein, putative</fullName>
    </submittedName>
</protein>
<dbReference type="AlphaFoldDB" id="G0QW11"/>
<dbReference type="InParanoid" id="G0QW11"/>
<comment type="subcellular location">
    <subcellularLocation>
        <location evidence="1">Membrane</location>
        <topology evidence="1">Multi-pass membrane protein</topology>
    </subcellularLocation>
</comment>
<evidence type="ECO:0000256" key="5">
    <source>
        <dbReference type="ARBA" id="ARBA00023136"/>
    </source>
</evidence>
<feature type="transmembrane region" description="Helical" evidence="6">
    <location>
        <begin position="125"/>
        <end position="146"/>
    </location>
</feature>
<feature type="transmembrane region" description="Helical" evidence="6">
    <location>
        <begin position="89"/>
        <end position="113"/>
    </location>
</feature>
<dbReference type="PANTHER" id="PTHR43385:SF1">
    <property type="entry name" value="RIBOFLAVIN TRANSPORTER RIBJ"/>
    <property type="match status" value="1"/>
</dbReference>
<name>G0QW11_ICHMU</name>
<keyword evidence="4 6" id="KW-1133">Transmembrane helix</keyword>
<evidence type="ECO:0000256" key="3">
    <source>
        <dbReference type="ARBA" id="ARBA00022692"/>
    </source>
</evidence>
<feature type="transmembrane region" description="Helical" evidence="6">
    <location>
        <begin position="178"/>
        <end position="197"/>
    </location>
</feature>
<evidence type="ECO:0000313" key="7">
    <source>
        <dbReference type="EMBL" id="EGR30604.1"/>
    </source>
</evidence>
<keyword evidence="3 6" id="KW-0812">Transmembrane</keyword>
<dbReference type="PANTHER" id="PTHR43385">
    <property type="entry name" value="RIBOFLAVIN TRANSPORTER RIBJ"/>
    <property type="match status" value="1"/>
</dbReference>